<protein>
    <submittedName>
        <fullName evidence="1">Uncharacterized protein</fullName>
    </submittedName>
</protein>
<sequence>MSKLEDLPKSRLVTCIKRALKNRYLRILPVPPTQKDIKDLLRIYIHQSSDKPVVYRSSGYFHQPLMLLHILEMNHNDCHIKRSSDLAKMDYQLFATKETRRYPSADGYVYVKDPILIPLAKKEIILAEYESCKRKGKMLVIPMTIRYGGGLHSNMLIFNFHRNELERFEPHGKKTGGVDAGISYSIDIECFKLAKYMRLRYISSENIFSQAHLGKGFQAFDTAPLEEHIRDDYVIKDPRGFCTAWSFFYADIRLKYPQYSAIVLTDQIYSGIGKNPGMLRKFIRGQMKFLEKEVNKINGFCSYTYFINLDTKSEEYKDTKKLYQTYINKRFSELAK</sequence>
<proteinExistence type="predicted"/>
<evidence type="ECO:0000313" key="1">
    <source>
        <dbReference type="EMBL" id="QHU14647.1"/>
    </source>
</evidence>
<dbReference type="EMBL" id="MN740844">
    <property type="protein sequence ID" value="QHU14647.1"/>
    <property type="molecule type" value="Genomic_DNA"/>
</dbReference>
<dbReference type="AlphaFoldDB" id="A0A6C0KD47"/>
<reference evidence="1" key="1">
    <citation type="journal article" date="2020" name="Nature">
        <title>Giant virus diversity and host interactions through global metagenomics.</title>
        <authorList>
            <person name="Schulz F."/>
            <person name="Roux S."/>
            <person name="Paez-Espino D."/>
            <person name="Jungbluth S."/>
            <person name="Walsh D.A."/>
            <person name="Denef V.J."/>
            <person name="McMahon K.D."/>
            <person name="Konstantinidis K.T."/>
            <person name="Eloe-Fadrosh E.A."/>
            <person name="Kyrpides N.C."/>
            <person name="Woyke T."/>
        </authorList>
    </citation>
    <scope>NUCLEOTIDE SEQUENCE</scope>
    <source>
        <strain evidence="1">GVMAG-S-1102113-126</strain>
    </source>
</reference>
<accession>A0A6C0KD47</accession>
<organism evidence="1">
    <name type="scientific">viral metagenome</name>
    <dbReference type="NCBI Taxonomy" id="1070528"/>
    <lineage>
        <taxon>unclassified sequences</taxon>
        <taxon>metagenomes</taxon>
        <taxon>organismal metagenomes</taxon>
    </lineage>
</organism>
<name>A0A6C0KD47_9ZZZZ</name>